<dbReference type="InterPro" id="IPR041108">
    <property type="entry name" value="PP_kinase_C_1"/>
</dbReference>
<dbReference type="NCBIfam" id="NF003917">
    <property type="entry name" value="PRK05443.1-1"/>
    <property type="match status" value="1"/>
</dbReference>
<feature type="binding site" evidence="6">
    <location>
        <position position="436"/>
    </location>
    <ligand>
        <name>Mg(2+)</name>
        <dbReference type="ChEBI" id="CHEBI:18420"/>
    </ligand>
</feature>
<dbReference type="InterPro" id="IPR025198">
    <property type="entry name" value="PPK_N_dom"/>
</dbReference>
<dbReference type="SUPFAM" id="SSF140356">
    <property type="entry name" value="PPK N-terminal domain-like"/>
    <property type="match status" value="1"/>
</dbReference>
<evidence type="ECO:0000256" key="6">
    <source>
        <dbReference type="HAMAP-Rule" id="MF_00347"/>
    </source>
</evidence>
<evidence type="ECO:0000256" key="3">
    <source>
        <dbReference type="ARBA" id="ARBA00022741"/>
    </source>
</evidence>
<feature type="domain" description="Polyphosphate kinase C-terminal" evidence="10">
    <location>
        <begin position="534"/>
        <end position="712"/>
    </location>
</feature>
<dbReference type="PANTHER" id="PTHR30218">
    <property type="entry name" value="POLYPHOSPHATE KINASE"/>
    <property type="match status" value="1"/>
</dbReference>
<dbReference type="Gene3D" id="3.30.870.10">
    <property type="entry name" value="Endonuclease Chain A"/>
    <property type="match status" value="2"/>
</dbReference>
<evidence type="ECO:0000256" key="4">
    <source>
        <dbReference type="ARBA" id="ARBA00022777"/>
    </source>
</evidence>
<dbReference type="Gene3D" id="1.20.58.310">
    <property type="entry name" value="Polyphosphate kinase N-terminal domain"/>
    <property type="match status" value="1"/>
</dbReference>
<dbReference type="Pfam" id="PF13090">
    <property type="entry name" value="PP_kinase_C"/>
    <property type="match status" value="1"/>
</dbReference>
<dbReference type="PANTHER" id="PTHR30218:SF0">
    <property type="entry name" value="POLYPHOSPHATE KINASE"/>
    <property type="match status" value="1"/>
</dbReference>
<dbReference type="CDD" id="cd09168">
    <property type="entry name" value="PLDc_PaPPK1_C2_like"/>
    <property type="match status" value="1"/>
</dbReference>
<keyword evidence="13" id="KW-1185">Reference proteome</keyword>
<dbReference type="InterPro" id="IPR024953">
    <property type="entry name" value="PP_kinase_middle"/>
</dbReference>
<evidence type="ECO:0000259" key="11">
    <source>
        <dbReference type="Pfam" id="PF17941"/>
    </source>
</evidence>
<dbReference type="Pfam" id="PF02503">
    <property type="entry name" value="PP_kinase"/>
    <property type="match status" value="1"/>
</dbReference>
<evidence type="ECO:0000313" key="12">
    <source>
        <dbReference type="EMBL" id="WHO09604.1"/>
    </source>
</evidence>
<reference evidence="12 13" key="1">
    <citation type="journal article" date="2023" name="Syst. Appl. Microbiol.">
        <title>Agrobacterium cucumeris sp. nov. isolated from crazy roots on cucumber (Cucumis sativus).</title>
        <authorList>
            <person name="Warabieda M."/>
            <person name="Kuzmanovic N."/>
            <person name="Trzcinski P."/>
            <person name="Pulawska J."/>
        </authorList>
    </citation>
    <scope>NUCLEOTIDE SEQUENCE [LARGE SCALE GENOMIC DNA]</scope>
    <source>
        <strain evidence="12 13">O132</strain>
    </source>
</reference>
<feature type="binding site" evidence="6">
    <location>
        <position position="623"/>
    </location>
    <ligand>
        <name>ATP</name>
        <dbReference type="ChEBI" id="CHEBI:30616"/>
    </ligand>
</feature>
<dbReference type="NCBIfam" id="TIGR03705">
    <property type="entry name" value="poly_P_kin"/>
    <property type="match status" value="1"/>
</dbReference>
<dbReference type="InterPro" id="IPR025200">
    <property type="entry name" value="PPK_C_dom2"/>
</dbReference>
<dbReference type="GO" id="GO:0008976">
    <property type="term" value="F:polyphosphate kinase activity"/>
    <property type="evidence" value="ECO:0007669"/>
    <property type="project" value="UniProtKB-EC"/>
</dbReference>
<gene>
    <name evidence="6" type="primary">ppk</name>
    <name evidence="12" type="ORF">KZ699_04360</name>
</gene>
<protein>
    <recommendedName>
        <fullName evidence="6 7">Polyphosphate kinase</fullName>
        <ecNumber evidence="6 7">2.7.4.1</ecNumber>
    </recommendedName>
    <alternativeName>
        <fullName evidence="6">ATP-polyphosphate phosphotransferase</fullName>
    </alternativeName>
    <alternativeName>
        <fullName evidence="6">Polyphosphoric acid kinase</fullName>
    </alternativeName>
</protein>
<evidence type="ECO:0000259" key="10">
    <source>
        <dbReference type="Pfam" id="PF13090"/>
    </source>
</evidence>
<dbReference type="Pfam" id="PF17941">
    <property type="entry name" value="PP_kinase_C_1"/>
    <property type="match status" value="1"/>
</dbReference>
<evidence type="ECO:0000256" key="2">
    <source>
        <dbReference type="ARBA" id="ARBA00022679"/>
    </source>
</evidence>
<dbReference type="Proteomes" id="UP001225611">
    <property type="component" value="Chromosome 1"/>
</dbReference>
<dbReference type="EMBL" id="CP080387">
    <property type="protein sequence ID" value="WHO09604.1"/>
    <property type="molecule type" value="Genomic_DNA"/>
</dbReference>
<feature type="binding site" evidence="6">
    <location>
        <position position="595"/>
    </location>
    <ligand>
        <name>ATP</name>
        <dbReference type="ChEBI" id="CHEBI:30616"/>
    </ligand>
</feature>
<evidence type="ECO:0000259" key="9">
    <source>
        <dbReference type="Pfam" id="PF13089"/>
    </source>
</evidence>
<dbReference type="SUPFAM" id="SSF143724">
    <property type="entry name" value="PHP14-like"/>
    <property type="match status" value="1"/>
</dbReference>
<organism evidence="12 13">
    <name type="scientific">Agrobacterium cucumeris</name>
    <dbReference type="NCBI Taxonomy" id="2862866"/>
    <lineage>
        <taxon>Bacteria</taxon>
        <taxon>Pseudomonadati</taxon>
        <taxon>Pseudomonadota</taxon>
        <taxon>Alphaproteobacteria</taxon>
        <taxon>Hyphomicrobiales</taxon>
        <taxon>Rhizobiaceae</taxon>
        <taxon>Rhizobium/Agrobacterium group</taxon>
        <taxon>Agrobacterium</taxon>
    </lineage>
</organism>
<accession>A0ABY8RRB9</accession>
<keyword evidence="1 6" id="KW-0597">Phosphoprotein</keyword>
<proteinExistence type="inferred from homology"/>
<feature type="binding site" evidence="6">
    <location>
        <position position="499"/>
    </location>
    <ligand>
        <name>ATP</name>
        <dbReference type="ChEBI" id="CHEBI:30616"/>
    </ligand>
</feature>
<evidence type="ECO:0000256" key="7">
    <source>
        <dbReference type="RuleBase" id="RU003800"/>
    </source>
</evidence>
<feature type="domain" description="Polyphosphate kinase middle" evidence="8">
    <location>
        <begin position="158"/>
        <end position="334"/>
    </location>
</feature>
<feature type="binding site" evidence="6">
    <location>
        <position position="406"/>
    </location>
    <ligand>
        <name>Mg(2+)</name>
        <dbReference type="ChEBI" id="CHEBI:18420"/>
    </ligand>
</feature>
<dbReference type="EC" id="2.7.4.1" evidence="6 7"/>
<keyword evidence="3 6" id="KW-0547">Nucleotide-binding</keyword>
<dbReference type="HAMAP" id="MF_00347">
    <property type="entry name" value="Polyphosphate_kinase"/>
    <property type="match status" value="1"/>
</dbReference>
<comment type="PTM">
    <text evidence="6 7">An intermediate of this reaction is the autophosphorylated ppk in which a phosphate is covalently linked to a histidine residue through a N-P bond.</text>
</comment>
<keyword evidence="6" id="KW-0460">Magnesium</keyword>
<comment type="function">
    <text evidence="6 7">Catalyzes the reversible transfer of the terminal phosphate of ATP to form a long-chain polyphosphate (polyP).</text>
</comment>
<evidence type="ECO:0000256" key="5">
    <source>
        <dbReference type="ARBA" id="ARBA00022840"/>
    </source>
</evidence>
<keyword evidence="2 6" id="KW-0808">Transferase</keyword>
<feature type="active site" description="Phosphohistidine intermediate" evidence="6">
    <location>
        <position position="466"/>
    </location>
</feature>
<feature type="domain" description="Polyphosphate kinase C-terminal" evidence="11">
    <location>
        <begin position="363"/>
        <end position="527"/>
    </location>
</feature>
<sequence length="748" mass="84564">MQQDHGTKIGQGMEQGMDAVAQDNFDKVQPVTEGESLWDSPARFVNREFSWLQFNRRVLEETLNTDHPLLERLRFLSISAANLDEFFMVRVAGLEGQVRQKITVRTPDGKTPAEQLEDILKEIDNLQMEQQASLAVLQQYLAKEEIFVVRPAALSDADRTWLGTEFEERIFPVLTPLSIDPAHPFPFIPNLGFSMGLQLDSVNGREPMTALLRLPPALDRFVRLPDDKNAIRYITLEDVVGLFIHRLYPGYTVRGFGTFRIIRDSDIEVEEEAEDLVRFFESALKRRRRGSVIRIETDSEMPQSLRQFVVHELGVPDNRVAVLPGLLALNTISEIVRAPRDDLKFEPYNARFPERVREHAGDCLAAIREKDMVVHHPYESFDVVVQFLLQAARDPEVLAIKQTLYRTSNDSPIVRALIDAAEAGKSVTALVELKARFDEEANIRWARDLERAGVQVVFGFIELKTHAKMSMVVRREDGKLRTYCHLGTGNYHPITAKIYTDLSFFTCNPKIAHDMANIFNFITGYGEPEEGMKLAISPYTLRSRIVKHINEEIEHAKRGAPAAIWMKMNSLVDPEIIDSLYRASAAGVEIDLVIRGICCLRPQVAGLSDNIRVKSIVGRFLEHSRIFCFGNGFGLPSDKALVYIGSADMMPRNLDRRVETLVPLTNPTVHEQVLSQIMLGNLIDNQQSYEILADGTSRRIEVRKGEEPFNAQHYFMTNPSLSGRGEALKSSAPKLIAGLISSRKKQAE</sequence>
<dbReference type="NCBIfam" id="NF003918">
    <property type="entry name" value="PRK05443.1-2"/>
    <property type="match status" value="1"/>
</dbReference>
<dbReference type="InterPro" id="IPR036832">
    <property type="entry name" value="PPK_N_dom_sf"/>
</dbReference>
<feature type="domain" description="Polyphosphate kinase N-terminal" evidence="9">
    <location>
        <begin position="44"/>
        <end position="148"/>
    </location>
</feature>
<dbReference type="Gene3D" id="3.30.1840.10">
    <property type="entry name" value="Polyphosphate kinase middle domain"/>
    <property type="match status" value="1"/>
</dbReference>
<dbReference type="Pfam" id="PF13089">
    <property type="entry name" value="PP_kinase_N"/>
    <property type="match status" value="1"/>
</dbReference>
<comment type="cofactor">
    <cofactor evidence="6">
        <name>Mg(2+)</name>
        <dbReference type="ChEBI" id="CHEBI:18420"/>
    </cofactor>
</comment>
<name>A0ABY8RRB9_9HYPH</name>
<dbReference type="InterPro" id="IPR036830">
    <property type="entry name" value="PP_kinase_middle_dom_sf"/>
</dbReference>
<comment type="similarity">
    <text evidence="6 7">Belongs to the polyphosphate kinase 1 (PPK1) family.</text>
</comment>
<dbReference type="InterPro" id="IPR003414">
    <property type="entry name" value="PP_kinase"/>
</dbReference>
<feature type="binding site" evidence="6">
    <location>
        <position position="82"/>
    </location>
    <ligand>
        <name>ATP</name>
        <dbReference type="ChEBI" id="CHEBI:30616"/>
    </ligand>
</feature>
<dbReference type="SUPFAM" id="SSF56024">
    <property type="entry name" value="Phospholipase D/nuclease"/>
    <property type="match status" value="2"/>
</dbReference>
<keyword evidence="6" id="KW-0479">Metal-binding</keyword>
<dbReference type="RefSeq" id="WP_269698832.1">
    <property type="nucleotide sequence ID" value="NZ_CP080387.1"/>
</dbReference>
<dbReference type="NCBIfam" id="NF003921">
    <property type="entry name" value="PRK05443.2-2"/>
    <property type="match status" value="1"/>
</dbReference>
<evidence type="ECO:0000256" key="1">
    <source>
        <dbReference type="ARBA" id="ARBA00022553"/>
    </source>
</evidence>
<dbReference type="PIRSF" id="PIRSF015589">
    <property type="entry name" value="PP_kinase"/>
    <property type="match status" value="1"/>
</dbReference>
<evidence type="ECO:0000313" key="13">
    <source>
        <dbReference type="Proteomes" id="UP001225611"/>
    </source>
</evidence>
<keyword evidence="5 6" id="KW-0067">ATP-binding</keyword>
<dbReference type="CDD" id="cd09165">
    <property type="entry name" value="PLDc_PaPPK1_C1_like"/>
    <property type="match status" value="1"/>
</dbReference>
<keyword evidence="4 6" id="KW-0418">Kinase</keyword>
<dbReference type="NCBIfam" id="NF003919">
    <property type="entry name" value="PRK05443.1-4"/>
    <property type="match status" value="1"/>
</dbReference>
<comment type="catalytic activity">
    <reaction evidence="6 7">
        <text>[phosphate](n) + ATP = [phosphate](n+1) + ADP</text>
        <dbReference type="Rhea" id="RHEA:19573"/>
        <dbReference type="Rhea" id="RHEA-COMP:9859"/>
        <dbReference type="Rhea" id="RHEA-COMP:14280"/>
        <dbReference type="ChEBI" id="CHEBI:16838"/>
        <dbReference type="ChEBI" id="CHEBI:30616"/>
        <dbReference type="ChEBI" id="CHEBI:456216"/>
        <dbReference type="EC" id="2.7.4.1"/>
    </reaction>
</comment>
<evidence type="ECO:0000259" key="8">
    <source>
        <dbReference type="Pfam" id="PF02503"/>
    </source>
</evidence>